<sequence>MVLTIEPDVISLRIKLSQFLVPEKLNKFYEFGGVRIEDDVLITATGAELLSNVPRTVEEIEAIMAEGRKMDVFVPQLHLKGNQVEKVEEITTPDVQISDE</sequence>
<dbReference type="PANTHER" id="PTHR43226">
    <property type="entry name" value="XAA-PRO AMINOPEPTIDASE 3"/>
    <property type="match status" value="1"/>
</dbReference>
<accession>A0A1D2M6U8</accession>
<dbReference type="Gene3D" id="3.90.230.10">
    <property type="entry name" value="Creatinase/methionine aminopeptidase superfamily"/>
    <property type="match status" value="1"/>
</dbReference>
<reference evidence="3 4" key="1">
    <citation type="journal article" date="2016" name="Genome Biol. Evol.">
        <title>Gene Family Evolution Reflects Adaptation to Soil Environmental Stressors in the Genome of the Collembolan Orchesella cincta.</title>
        <authorList>
            <person name="Faddeeva-Vakhrusheva A."/>
            <person name="Derks M.F."/>
            <person name="Anvar S.Y."/>
            <person name="Agamennone V."/>
            <person name="Suring W."/>
            <person name="Smit S."/>
            <person name="van Straalen N.M."/>
            <person name="Roelofs D."/>
        </authorList>
    </citation>
    <scope>NUCLEOTIDE SEQUENCE [LARGE SCALE GENOMIC DNA]</scope>
    <source>
        <tissue evidence="3">Mixed pool</tissue>
    </source>
</reference>
<keyword evidence="2" id="KW-0378">Hydrolase</keyword>
<evidence type="ECO:0000256" key="1">
    <source>
        <dbReference type="ARBA" id="ARBA00022723"/>
    </source>
</evidence>
<dbReference type="GO" id="GO:0046872">
    <property type="term" value="F:metal ion binding"/>
    <property type="evidence" value="ECO:0007669"/>
    <property type="project" value="UniProtKB-KW"/>
</dbReference>
<protein>
    <submittedName>
        <fullName evidence="3">Xaa-Pro dipeptidase</fullName>
    </submittedName>
</protein>
<proteinExistence type="predicted"/>
<dbReference type="GO" id="GO:0006508">
    <property type="term" value="P:proteolysis"/>
    <property type="evidence" value="ECO:0007669"/>
    <property type="project" value="TreeGrafter"/>
</dbReference>
<dbReference type="OrthoDB" id="10261878at2759"/>
<dbReference type="AlphaFoldDB" id="A0A1D2M6U8"/>
<evidence type="ECO:0000313" key="4">
    <source>
        <dbReference type="Proteomes" id="UP000094527"/>
    </source>
</evidence>
<dbReference type="GO" id="GO:0008233">
    <property type="term" value="F:peptidase activity"/>
    <property type="evidence" value="ECO:0007669"/>
    <property type="project" value="TreeGrafter"/>
</dbReference>
<dbReference type="STRING" id="48709.A0A1D2M6U8"/>
<dbReference type="PANTHER" id="PTHR43226:SF1">
    <property type="entry name" value="XAA-PRO DIPEPTIDASE"/>
    <property type="match status" value="1"/>
</dbReference>
<keyword evidence="4" id="KW-1185">Reference proteome</keyword>
<dbReference type="InterPro" id="IPR036005">
    <property type="entry name" value="Creatinase/aminopeptidase-like"/>
</dbReference>
<evidence type="ECO:0000256" key="2">
    <source>
        <dbReference type="ARBA" id="ARBA00022801"/>
    </source>
</evidence>
<dbReference type="InterPro" id="IPR052433">
    <property type="entry name" value="X-Pro_dipept-like"/>
</dbReference>
<dbReference type="SUPFAM" id="SSF55920">
    <property type="entry name" value="Creatinase/aminopeptidase"/>
    <property type="match status" value="1"/>
</dbReference>
<name>A0A1D2M6U8_ORCCI</name>
<comment type="caution">
    <text evidence="3">The sequence shown here is derived from an EMBL/GenBank/DDBJ whole genome shotgun (WGS) entry which is preliminary data.</text>
</comment>
<evidence type="ECO:0000313" key="3">
    <source>
        <dbReference type="EMBL" id="ODM88693.1"/>
    </source>
</evidence>
<organism evidence="3 4">
    <name type="scientific">Orchesella cincta</name>
    <name type="common">Springtail</name>
    <name type="synonym">Podura cincta</name>
    <dbReference type="NCBI Taxonomy" id="48709"/>
    <lineage>
        <taxon>Eukaryota</taxon>
        <taxon>Metazoa</taxon>
        <taxon>Ecdysozoa</taxon>
        <taxon>Arthropoda</taxon>
        <taxon>Hexapoda</taxon>
        <taxon>Collembola</taxon>
        <taxon>Entomobryomorpha</taxon>
        <taxon>Entomobryoidea</taxon>
        <taxon>Orchesellidae</taxon>
        <taxon>Orchesellinae</taxon>
        <taxon>Orchesella</taxon>
    </lineage>
</organism>
<keyword evidence="1" id="KW-0479">Metal-binding</keyword>
<dbReference type="EMBL" id="LJIJ01003308">
    <property type="protein sequence ID" value="ODM88693.1"/>
    <property type="molecule type" value="Genomic_DNA"/>
</dbReference>
<dbReference type="Proteomes" id="UP000094527">
    <property type="component" value="Unassembled WGS sequence"/>
</dbReference>
<gene>
    <name evidence="3" type="ORF">Ocin01_17990</name>
</gene>